<feature type="compositionally biased region" description="Polar residues" evidence="1">
    <location>
        <begin position="612"/>
        <end position="621"/>
    </location>
</feature>
<feature type="compositionally biased region" description="Polar residues" evidence="1">
    <location>
        <begin position="256"/>
        <end position="272"/>
    </location>
</feature>
<reference evidence="6" key="1">
    <citation type="submission" date="2016-04" db="UniProtKB">
        <authorList>
            <consortium name="WormBaseParasite"/>
        </authorList>
    </citation>
    <scope>IDENTIFICATION</scope>
</reference>
<evidence type="ECO:0000259" key="3">
    <source>
        <dbReference type="PROSITE" id="PS01186"/>
    </source>
</evidence>
<dbReference type="EMBL" id="UZAF01016399">
    <property type="protein sequence ID" value="VDO27288.1"/>
    <property type="molecule type" value="Genomic_DNA"/>
</dbReference>
<name>A0A158QL61_HAEPC</name>
<feature type="region of interest" description="Disordered" evidence="1">
    <location>
        <begin position="823"/>
        <end position="844"/>
    </location>
</feature>
<feature type="compositionally biased region" description="Low complexity" evidence="1">
    <location>
        <begin position="708"/>
        <end position="732"/>
    </location>
</feature>
<feature type="domain" description="EGF-like" evidence="3">
    <location>
        <begin position="1063"/>
        <end position="1074"/>
    </location>
</feature>
<feature type="compositionally biased region" description="Low complexity" evidence="1">
    <location>
        <begin position="380"/>
        <end position="392"/>
    </location>
</feature>
<feature type="compositionally biased region" description="Low complexity" evidence="1">
    <location>
        <begin position="201"/>
        <end position="213"/>
    </location>
</feature>
<evidence type="ECO:0000313" key="6">
    <source>
        <dbReference type="WBParaSite" id="HPLM_0000586301-mRNA-1"/>
    </source>
</evidence>
<dbReference type="STRING" id="6290.A0A158QL61"/>
<reference evidence="4 5" key="2">
    <citation type="submission" date="2018-11" db="EMBL/GenBank/DDBJ databases">
        <authorList>
            <consortium name="Pathogen Informatics"/>
        </authorList>
    </citation>
    <scope>NUCLEOTIDE SEQUENCE [LARGE SCALE GENOMIC DNA]</scope>
    <source>
        <strain evidence="4 5">MHpl1</strain>
    </source>
</reference>
<feature type="signal peptide" evidence="2">
    <location>
        <begin position="1"/>
        <end position="19"/>
    </location>
</feature>
<dbReference type="OMA" id="VTNTSHM"/>
<keyword evidence="5" id="KW-1185">Reference proteome</keyword>
<evidence type="ECO:0000256" key="1">
    <source>
        <dbReference type="SAM" id="MobiDB-lite"/>
    </source>
</evidence>
<feature type="compositionally biased region" description="Polar residues" evidence="1">
    <location>
        <begin position="116"/>
        <end position="149"/>
    </location>
</feature>
<organism evidence="6">
    <name type="scientific">Haemonchus placei</name>
    <name type="common">Barber's pole worm</name>
    <dbReference type="NCBI Taxonomy" id="6290"/>
    <lineage>
        <taxon>Eukaryota</taxon>
        <taxon>Metazoa</taxon>
        <taxon>Ecdysozoa</taxon>
        <taxon>Nematoda</taxon>
        <taxon>Chromadorea</taxon>
        <taxon>Rhabditida</taxon>
        <taxon>Rhabditina</taxon>
        <taxon>Rhabditomorpha</taxon>
        <taxon>Strongyloidea</taxon>
        <taxon>Trichostrongylidae</taxon>
        <taxon>Haemonchus</taxon>
    </lineage>
</organism>
<feature type="compositionally biased region" description="Polar residues" evidence="1">
    <location>
        <begin position="214"/>
        <end position="223"/>
    </location>
</feature>
<feature type="region of interest" description="Disordered" evidence="1">
    <location>
        <begin position="985"/>
        <end position="1014"/>
    </location>
</feature>
<feature type="compositionally biased region" description="Low complexity" evidence="1">
    <location>
        <begin position="231"/>
        <end position="255"/>
    </location>
</feature>
<proteinExistence type="predicted"/>
<keyword evidence="2" id="KW-0732">Signal</keyword>
<feature type="compositionally biased region" description="Low complexity" evidence="1">
    <location>
        <begin position="402"/>
        <end position="411"/>
    </location>
</feature>
<dbReference type="OrthoDB" id="5845450at2759"/>
<feature type="compositionally biased region" description="Low complexity" evidence="1">
    <location>
        <begin position="582"/>
        <end position="597"/>
    </location>
</feature>
<gene>
    <name evidence="4" type="ORF">HPLM_LOCUS5855</name>
</gene>
<feature type="chain" id="PRO_5043135488" evidence="2">
    <location>
        <begin position="20"/>
        <end position="1180"/>
    </location>
</feature>
<protein>
    <submittedName>
        <fullName evidence="6">EGF-like domain-containing protein</fullName>
    </submittedName>
</protein>
<feature type="region of interest" description="Disordered" evidence="1">
    <location>
        <begin position="570"/>
        <end position="621"/>
    </location>
</feature>
<dbReference type="PROSITE" id="PS01186">
    <property type="entry name" value="EGF_2"/>
    <property type="match status" value="1"/>
</dbReference>
<feature type="region of interest" description="Disordered" evidence="1">
    <location>
        <begin position="354"/>
        <end position="465"/>
    </location>
</feature>
<sequence length="1180" mass="125581">MWTILLFNFVAHTSLRVDGLGDTGFNYGDGGNSAGNDEPCFMMPSQFYVEITLFGKKCSTNTVAKSSTTLAAANTQTGPQPPATSGAFQKSTTSEKSESTTTGDNTPPSSPRVVHSTKNSSELKESAQSLTSIDRNRVGTTTSPETAYNWSSSEYKTDFPTETTASEKGESAITNLTFKPSKYRLNSTEAEQVRTGTYAARPMASSAAAPQSSLNYGTGITEKSSPRTEAAKSTITSTGTTLRSTSSAATPHSSSIYNSSLTSRATSMGADESTTTISAIRIMGPGICPGTDRAMVITAETTPQTTSVYKGTNATLPISGLGTRHQPLTIQETSTSKHTSLEAARSFRGIGATLPTRSSESAHQAPINSKFTKTSKHTSLEAAETTTRSTAAGEHRKDTVTSSLPSLNSGKSSKKSELTNAEQPTTRADETVTTTSAESMEHLYPVHGSSPVRRSTTAEPAGNTNTRIHHANSVTMSVSSAYTIHSTERAVEVAEAKQATASSDTSLLNTSFERTPESSTIQKTSAIIKLRSSKESTKTVGRATVVTRSVTTASPTSVYMASITNESATVKPTESVRTSKNHTPSVASSVPSSLSTHSTEDTSGPIEAEQPATGTSTVMEKTGTMPQSTLVASILTETTTLEPGVDTTLRATNYGTAPQSLPVYTTATTNKSTKLPGRTTRRATTMNRSYGRSLQSPFVRRTDITKKSTALESANNSSTNNSMSFTENSSEMAGTEQSTANGAAADATFETTSLRPGKETRRKHIAGEHRITATASLPSQLHASSTENQLRLARSQHSTTTAETATTITVSSKPVSQLPFTHDAAITNRSTASESSRRPRASTDADSYYADTAGTLQFVTPVTNAANITTDTRDTEEAATTTNVTTVITRSKAMPQSPRIRSARIGRKPTTLARNTSTGTDAEKHRTVPTFVPSFSSFGVSSTLSTLDAIEGEQNTTIYGGTDAGTLISSTEGVSRLRSYGDVYEKQPAKSTEGKGAVTSGMKAPEKTEETTTNVNTVEEIKTPWTTRELKSCEQCDAYGTELCEKKANGIVCHCYEHWSASCACDYGFTGEHCTVTKAKTTIISPHKSSGHLASEASVLVLTWYDIVIMVIKAILLIHSPSDGQDPQTHYQNCRSFVTTIAGFLALFFRHPTLFSLSDIECQWVFYIITSCCSLGVFTA</sequence>
<accession>A0A158QL61</accession>
<feature type="compositionally biased region" description="Polar residues" evidence="1">
    <location>
        <begin position="452"/>
        <end position="465"/>
    </location>
</feature>
<evidence type="ECO:0000256" key="2">
    <source>
        <dbReference type="SAM" id="SignalP"/>
    </source>
</evidence>
<feature type="region of interest" description="Disordered" evidence="1">
    <location>
        <begin position="702"/>
        <end position="761"/>
    </location>
</feature>
<feature type="region of interest" description="Disordered" evidence="1">
    <location>
        <begin position="201"/>
        <end position="272"/>
    </location>
</feature>
<dbReference type="AlphaFoldDB" id="A0A158QL61"/>
<dbReference type="Proteomes" id="UP000268014">
    <property type="component" value="Unassembled WGS sequence"/>
</dbReference>
<feature type="region of interest" description="Disordered" evidence="1">
    <location>
        <begin position="73"/>
        <end position="149"/>
    </location>
</feature>
<feature type="compositionally biased region" description="Polar residues" evidence="1">
    <location>
        <begin position="419"/>
        <end position="438"/>
    </location>
</feature>
<dbReference type="InterPro" id="IPR000742">
    <property type="entry name" value="EGF"/>
</dbReference>
<evidence type="ECO:0000313" key="5">
    <source>
        <dbReference type="Proteomes" id="UP000268014"/>
    </source>
</evidence>
<dbReference type="WBParaSite" id="HPLM_0000586301-mRNA-1">
    <property type="protein sequence ID" value="HPLM_0000586301-mRNA-1"/>
    <property type="gene ID" value="HPLM_0000586301"/>
</dbReference>
<feature type="compositionally biased region" description="Polar residues" evidence="1">
    <location>
        <begin position="355"/>
        <end position="372"/>
    </location>
</feature>
<evidence type="ECO:0000313" key="4">
    <source>
        <dbReference type="EMBL" id="VDO27288.1"/>
    </source>
</evidence>